<feature type="compositionally biased region" description="Low complexity" evidence="10">
    <location>
        <begin position="407"/>
        <end position="430"/>
    </location>
</feature>
<evidence type="ECO:0000256" key="1">
    <source>
        <dbReference type="ARBA" id="ARBA00001946"/>
    </source>
</evidence>
<evidence type="ECO:0000256" key="7">
    <source>
        <dbReference type="ARBA" id="ARBA00023134"/>
    </source>
</evidence>
<sequence>MFKNNNIKYLLNININLNLLNRFNITNYSTSINKKKGALLKLKERGEKNKKIKEQYDFKSSYIKFSSEDLLKKKREREGKKSFKELLEENYEEMSELIIDQRPTIESMENKTPKKINNNNASPLDFSKPIFTDENSPPEDLFLEEQIKRLMVEQGKTNISDVKIPTSLIEQSYGIKREISESEIRFANSFFSKGASLDSMAIKGVDFPKKSYPQVAFLGKSNAGKSSLLNAILNRDMAYVSKKPGCTKSINFYQLWEKIYLVDLPGYGFAKVSKKKSSVWGEAISEYLLTTPNLFKIFLLIDSRIGIHKNDIEAIELIDQHKVSFQIVLTKIDKTKPSILKGIYNQLKDIINETSCCLPTIIQTSALESSGLNEIRSVILNVTGMDKENFIKRKQDPVIQNPPKIQTNNNINNKNNNNNSNTNNKSNNINRKQHENRESYRDNKKNKNNKK</sequence>
<dbReference type="PROSITE" id="PS51706">
    <property type="entry name" value="G_ENGB"/>
    <property type="match status" value="1"/>
</dbReference>
<keyword evidence="4" id="KW-0479">Metal-binding</keyword>
<dbReference type="OMA" id="CTKSINF"/>
<dbReference type="GeneID" id="10501857"/>
<proteinExistence type="inferred from homology"/>
<comment type="similarity">
    <text evidence="2">Belongs to the TRAFAC class TrmE-Era-EngA-EngB-Septin-like GTPase superfamily. EngB GTPase family.</text>
</comment>
<evidence type="ECO:0000259" key="11">
    <source>
        <dbReference type="PROSITE" id="PS51706"/>
    </source>
</evidence>
<dbReference type="GO" id="GO:0046872">
    <property type="term" value="F:metal ion binding"/>
    <property type="evidence" value="ECO:0007669"/>
    <property type="project" value="UniProtKB-KW"/>
</dbReference>
<dbReference type="STRING" id="5786.F0ZLZ5"/>
<keyword evidence="6" id="KW-0460">Magnesium</keyword>
<protein>
    <recommendedName>
        <fullName evidence="11">EngB-type G domain-containing protein</fullName>
    </recommendedName>
</protein>
<dbReference type="GO" id="GO:0051301">
    <property type="term" value="P:cell division"/>
    <property type="evidence" value="ECO:0007669"/>
    <property type="project" value="UniProtKB-KW"/>
</dbReference>
<dbReference type="PANTHER" id="PTHR11649:SF13">
    <property type="entry name" value="ENGB-TYPE G DOMAIN-CONTAINING PROTEIN"/>
    <property type="match status" value="1"/>
</dbReference>
<keyword evidence="13" id="KW-1185">Reference proteome</keyword>
<dbReference type="CDD" id="cd01876">
    <property type="entry name" value="YihA_EngB"/>
    <property type="match status" value="1"/>
</dbReference>
<evidence type="ECO:0000256" key="2">
    <source>
        <dbReference type="ARBA" id="ARBA00009638"/>
    </source>
</evidence>
<gene>
    <name evidence="12" type="ORF">DICPUDRAFT_34085</name>
</gene>
<comment type="cofactor">
    <cofactor evidence="1">
        <name>Mg(2+)</name>
        <dbReference type="ChEBI" id="CHEBI:18420"/>
    </cofactor>
</comment>
<feature type="compositionally biased region" description="Basic and acidic residues" evidence="10">
    <location>
        <begin position="432"/>
        <end position="445"/>
    </location>
</feature>
<evidence type="ECO:0000256" key="8">
    <source>
        <dbReference type="ARBA" id="ARBA00023210"/>
    </source>
</evidence>
<feature type="region of interest" description="Disordered" evidence="10">
    <location>
        <begin position="393"/>
        <end position="451"/>
    </location>
</feature>
<keyword evidence="9" id="KW-0131">Cell cycle</keyword>
<dbReference type="VEuPathDB" id="AmoebaDB:DICPUDRAFT_34085"/>
<dbReference type="AlphaFoldDB" id="F0ZLZ5"/>
<evidence type="ECO:0000256" key="9">
    <source>
        <dbReference type="ARBA" id="ARBA00023306"/>
    </source>
</evidence>
<dbReference type="eggNOG" id="KOG2486">
    <property type="taxonomic scope" value="Eukaryota"/>
</dbReference>
<dbReference type="RefSeq" id="XP_003288452.1">
    <property type="nucleotide sequence ID" value="XM_003288404.1"/>
</dbReference>
<dbReference type="InParanoid" id="F0ZLZ5"/>
<dbReference type="KEGG" id="dpp:DICPUDRAFT_34085"/>
<dbReference type="NCBIfam" id="TIGR03598">
    <property type="entry name" value="GTPase_YsxC"/>
    <property type="match status" value="1"/>
</dbReference>
<dbReference type="OrthoDB" id="18834at2759"/>
<feature type="domain" description="EngB-type G" evidence="11">
    <location>
        <begin position="211"/>
        <end position="385"/>
    </location>
</feature>
<dbReference type="InterPro" id="IPR027417">
    <property type="entry name" value="P-loop_NTPase"/>
</dbReference>
<accession>F0ZLZ5</accession>
<evidence type="ECO:0000256" key="6">
    <source>
        <dbReference type="ARBA" id="ARBA00022842"/>
    </source>
</evidence>
<dbReference type="Proteomes" id="UP000001064">
    <property type="component" value="Unassembled WGS sequence"/>
</dbReference>
<dbReference type="HAMAP" id="MF_00321">
    <property type="entry name" value="GTPase_EngB"/>
    <property type="match status" value="1"/>
</dbReference>
<dbReference type="Gene3D" id="3.40.50.300">
    <property type="entry name" value="P-loop containing nucleotide triphosphate hydrolases"/>
    <property type="match status" value="1"/>
</dbReference>
<evidence type="ECO:0000313" key="12">
    <source>
        <dbReference type="EMBL" id="EGC35024.1"/>
    </source>
</evidence>
<keyword evidence="5" id="KW-0547">Nucleotide-binding</keyword>
<dbReference type="InterPro" id="IPR006073">
    <property type="entry name" value="GTP-bd"/>
</dbReference>
<reference evidence="13" key="1">
    <citation type="journal article" date="2011" name="Genome Biol.">
        <title>Comparative genomics of the social amoebae Dictyostelium discoideum and Dictyostelium purpureum.</title>
        <authorList>
            <consortium name="US DOE Joint Genome Institute (JGI-PGF)"/>
            <person name="Sucgang R."/>
            <person name="Kuo A."/>
            <person name="Tian X."/>
            <person name="Salerno W."/>
            <person name="Parikh A."/>
            <person name="Feasley C.L."/>
            <person name="Dalin E."/>
            <person name="Tu H."/>
            <person name="Huang E."/>
            <person name="Barry K."/>
            <person name="Lindquist E."/>
            <person name="Shapiro H."/>
            <person name="Bruce D."/>
            <person name="Schmutz J."/>
            <person name="Salamov A."/>
            <person name="Fey P."/>
            <person name="Gaudet P."/>
            <person name="Anjard C."/>
            <person name="Babu M.M."/>
            <person name="Basu S."/>
            <person name="Bushmanova Y."/>
            <person name="van der Wel H."/>
            <person name="Katoh-Kurasawa M."/>
            <person name="Dinh C."/>
            <person name="Coutinho P.M."/>
            <person name="Saito T."/>
            <person name="Elias M."/>
            <person name="Schaap P."/>
            <person name="Kay R.R."/>
            <person name="Henrissat B."/>
            <person name="Eichinger L."/>
            <person name="Rivero F."/>
            <person name="Putnam N.H."/>
            <person name="West C.M."/>
            <person name="Loomis W.F."/>
            <person name="Chisholm R.L."/>
            <person name="Shaulsky G."/>
            <person name="Strassmann J.E."/>
            <person name="Queller D.C."/>
            <person name="Kuspa A."/>
            <person name="Grigoriev I.V."/>
        </authorList>
    </citation>
    <scope>NUCLEOTIDE SEQUENCE [LARGE SCALE GENOMIC DNA]</scope>
    <source>
        <strain evidence="13">QSDP1</strain>
    </source>
</reference>
<dbReference type="Pfam" id="PF01926">
    <property type="entry name" value="MMR_HSR1"/>
    <property type="match status" value="1"/>
</dbReference>
<dbReference type="InterPro" id="IPR030393">
    <property type="entry name" value="G_ENGB_dom"/>
</dbReference>
<evidence type="ECO:0000256" key="10">
    <source>
        <dbReference type="SAM" id="MobiDB-lite"/>
    </source>
</evidence>
<name>F0ZLZ5_DICPU</name>
<keyword evidence="7" id="KW-0342">GTP-binding</keyword>
<evidence type="ECO:0000313" key="13">
    <source>
        <dbReference type="Proteomes" id="UP000001064"/>
    </source>
</evidence>
<dbReference type="PANTHER" id="PTHR11649">
    <property type="entry name" value="MSS1/TRME-RELATED GTP-BINDING PROTEIN"/>
    <property type="match status" value="1"/>
</dbReference>
<evidence type="ECO:0000256" key="3">
    <source>
        <dbReference type="ARBA" id="ARBA00022618"/>
    </source>
</evidence>
<keyword evidence="3" id="KW-0132">Cell division</keyword>
<dbReference type="InterPro" id="IPR019987">
    <property type="entry name" value="GTP-bd_ribosome_bio_YsxC"/>
</dbReference>
<dbReference type="GO" id="GO:0005525">
    <property type="term" value="F:GTP binding"/>
    <property type="evidence" value="ECO:0007669"/>
    <property type="project" value="UniProtKB-KW"/>
</dbReference>
<keyword evidence="8" id="KW-0717">Septation</keyword>
<evidence type="ECO:0000256" key="5">
    <source>
        <dbReference type="ARBA" id="ARBA00022741"/>
    </source>
</evidence>
<dbReference type="EMBL" id="GL871074">
    <property type="protein sequence ID" value="EGC35024.1"/>
    <property type="molecule type" value="Genomic_DNA"/>
</dbReference>
<dbReference type="SUPFAM" id="SSF52540">
    <property type="entry name" value="P-loop containing nucleoside triphosphate hydrolases"/>
    <property type="match status" value="1"/>
</dbReference>
<evidence type="ECO:0000256" key="4">
    <source>
        <dbReference type="ARBA" id="ARBA00022723"/>
    </source>
</evidence>
<organism evidence="12 13">
    <name type="scientific">Dictyostelium purpureum</name>
    <name type="common">Slime mold</name>
    <dbReference type="NCBI Taxonomy" id="5786"/>
    <lineage>
        <taxon>Eukaryota</taxon>
        <taxon>Amoebozoa</taxon>
        <taxon>Evosea</taxon>
        <taxon>Eumycetozoa</taxon>
        <taxon>Dictyostelia</taxon>
        <taxon>Dictyosteliales</taxon>
        <taxon>Dictyosteliaceae</taxon>
        <taxon>Dictyostelium</taxon>
    </lineage>
</organism>